<sequence length="69" mass="7522">MSGEPKFVGFEGIPYADNCLLRQAHVSVKPRSVANGARVGRLVYAFLLGWLWRFGNGAVDCAGVPLAEW</sequence>
<reference evidence="1 2" key="1">
    <citation type="submission" date="2017-12" db="EMBL/GenBank/DDBJ databases">
        <title>Comparative genomics yields insights into virulence evolution of Verticillium dahliae.</title>
        <authorList>
            <person name="Fan R."/>
            <person name="Armitage A.D."/>
            <person name="Cascant-Lopez E."/>
            <person name="Sobczyk M."/>
            <person name="Cockerton H.M."/>
            <person name="Harrison R.J."/>
        </authorList>
    </citation>
    <scope>NUCLEOTIDE SEQUENCE [LARGE SCALE GENOMIC DNA]</scope>
    <source>
        <strain evidence="1 2">12008</strain>
    </source>
</reference>
<proteinExistence type="predicted"/>
<organism evidence="1 2">
    <name type="scientific">Verticillium dahliae</name>
    <name type="common">Verticillium wilt</name>
    <dbReference type="NCBI Taxonomy" id="27337"/>
    <lineage>
        <taxon>Eukaryota</taxon>
        <taxon>Fungi</taxon>
        <taxon>Dikarya</taxon>
        <taxon>Ascomycota</taxon>
        <taxon>Pezizomycotina</taxon>
        <taxon>Sordariomycetes</taxon>
        <taxon>Hypocreomycetidae</taxon>
        <taxon>Glomerellales</taxon>
        <taxon>Plectosphaerellaceae</taxon>
        <taxon>Verticillium</taxon>
    </lineage>
</organism>
<evidence type="ECO:0000313" key="1">
    <source>
        <dbReference type="EMBL" id="PNH33911.1"/>
    </source>
</evidence>
<gene>
    <name evidence="1" type="ORF">BJF96_g2979</name>
</gene>
<dbReference type="AlphaFoldDB" id="A0AA44WM02"/>
<comment type="caution">
    <text evidence="1">The sequence shown here is derived from an EMBL/GenBank/DDBJ whole genome shotgun (WGS) entry which is preliminary data.</text>
</comment>
<dbReference type="Proteomes" id="UP000236305">
    <property type="component" value="Unassembled WGS sequence"/>
</dbReference>
<evidence type="ECO:0000313" key="2">
    <source>
        <dbReference type="Proteomes" id="UP000236305"/>
    </source>
</evidence>
<name>A0AA44WM02_VERDA</name>
<protein>
    <submittedName>
        <fullName evidence="1">Uncharacterized protein</fullName>
    </submittedName>
</protein>
<accession>A0AA44WM02</accession>
<dbReference type="EMBL" id="MPSH01000007">
    <property type="protein sequence ID" value="PNH33911.1"/>
    <property type="molecule type" value="Genomic_DNA"/>
</dbReference>